<accession>W2WPC2</accession>
<sequence length="94" mass="10701">MAYWKTKVLSRRCYNLTLSQRDVLETMVVGMLKSDLNRVISSAISHATLHARNNNRMRHYDFPGSSLAEETITPTQQVDTQGALKVLHRLKVTS</sequence>
<reference evidence="1 2" key="1">
    <citation type="submission" date="2013-11" db="EMBL/GenBank/DDBJ databases">
        <title>The Genome Sequence of Phytophthora parasitica CJ01A1.</title>
        <authorList>
            <consortium name="The Broad Institute Genomics Platform"/>
            <person name="Russ C."/>
            <person name="Tyler B."/>
            <person name="Panabieres F."/>
            <person name="Shan W."/>
            <person name="Tripathy S."/>
            <person name="Grunwald N."/>
            <person name="Machado M."/>
            <person name="Johnson C.S."/>
            <person name="Walker B."/>
            <person name="Young S.K."/>
            <person name="Zeng Q."/>
            <person name="Gargeya S."/>
            <person name="Fitzgerald M."/>
            <person name="Haas B."/>
            <person name="Abouelleil A."/>
            <person name="Allen A.W."/>
            <person name="Alvarado L."/>
            <person name="Arachchi H.M."/>
            <person name="Berlin A.M."/>
            <person name="Chapman S.B."/>
            <person name="Gainer-Dewar J."/>
            <person name="Goldberg J."/>
            <person name="Griggs A."/>
            <person name="Gujja S."/>
            <person name="Hansen M."/>
            <person name="Howarth C."/>
            <person name="Imamovic A."/>
            <person name="Ireland A."/>
            <person name="Larimer J."/>
            <person name="McCowan C."/>
            <person name="Murphy C."/>
            <person name="Pearson M."/>
            <person name="Poon T.W."/>
            <person name="Priest M."/>
            <person name="Roberts A."/>
            <person name="Saif S."/>
            <person name="Shea T."/>
            <person name="Sisk P."/>
            <person name="Sykes S."/>
            <person name="Wortman J."/>
            <person name="Nusbaum C."/>
            <person name="Birren B."/>
        </authorList>
    </citation>
    <scope>NUCLEOTIDE SEQUENCE [LARGE SCALE GENOMIC DNA]</scope>
    <source>
        <strain evidence="1 2">CJ01A1</strain>
    </source>
</reference>
<gene>
    <name evidence="1" type="ORF">F441_12552</name>
</gene>
<dbReference type="AlphaFoldDB" id="W2WPC2"/>
<protein>
    <submittedName>
        <fullName evidence="1">Uncharacterized protein</fullName>
    </submittedName>
</protein>
<organism evidence="1 2">
    <name type="scientific">Phytophthora nicotianae CJ01A1</name>
    <dbReference type="NCBI Taxonomy" id="1317063"/>
    <lineage>
        <taxon>Eukaryota</taxon>
        <taxon>Sar</taxon>
        <taxon>Stramenopiles</taxon>
        <taxon>Oomycota</taxon>
        <taxon>Peronosporomycetes</taxon>
        <taxon>Peronosporales</taxon>
        <taxon>Peronosporaceae</taxon>
        <taxon>Phytophthora</taxon>
    </lineage>
</organism>
<dbReference type="Proteomes" id="UP000018958">
    <property type="component" value="Unassembled WGS sequence"/>
</dbReference>
<evidence type="ECO:0000313" key="2">
    <source>
        <dbReference type="Proteomes" id="UP000018958"/>
    </source>
</evidence>
<comment type="caution">
    <text evidence="1">The sequence shown here is derived from an EMBL/GenBank/DDBJ whole genome shotgun (WGS) entry which is preliminary data.</text>
</comment>
<name>W2WPC2_PHYNI</name>
<dbReference type="EMBL" id="ANIX01002439">
    <property type="protein sequence ID" value="ETP12008.1"/>
    <property type="molecule type" value="Genomic_DNA"/>
</dbReference>
<evidence type="ECO:0000313" key="1">
    <source>
        <dbReference type="EMBL" id="ETP12008.1"/>
    </source>
</evidence>
<proteinExistence type="predicted"/>